<dbReference type="InterPro" id="IPR007899">
    <property type="entry name" value="CHAD_dom"/>
</dbReference>
<comment type="caution">
    <text evidence="2">The sequence shown here is derived from an EMBL/GenBank/DDBJ whole genome shotgun (WGS) entry which is preliminary data.</text>
</comment>
<organism evidence="2 3">
    <name type="scientific">Sinomonas humi</name>
    <dbReference type="NCBI Taxonomy" id="1338436"/>
    <lineage>
        <taxon>Bacteria</taxon>
        <taxon>Bacillati</taxon>
        <taxon>Actinomycetota</taxon>
        <taxon>Actinomycetes</taxon>
        <taxon>Micrococcales</taxon>
        <taxon>Micrococcaceae</taxon>
        <taxon>Sinomonas</taxon>
    </lineage>
</organism>
<dbReference type="Gene3D" id="1.40.20.10">
    <property type="entry name" value="CHAD domain"/>
    <property type="match status" value="1"/>
</dbReference>
<proteinExistence type="predicted"/>
<evidence type="ECO:0000313" key="3">
    <source>
        <dbReference type="Proteomes" id="UP000030982"/>
    </source>
</evidence>
<name>A0A0B2AL41_9MICC</name>
<dbReference type="PROSITE" id="PS51708">
    <property type="entry name" value="CHAD"/>
    <property type="match status" value="1"/>
</dbReference>
<sequence>MARTPSAAHGTFDASVAGRFPEFDSLSDVAEVRSGEDLVFEEQFFDTEDFRLGSHGIVLYRRTGGPREGWHLELPDGRSAVEPLGSHQSLPASLTDGLQFYLRGRQLVRSADVTVVRRIALLIADDGGELAEAADEHHRAEPLIADGGPRAWRLWDYEVREPSNKRLAKELRTAFAESGAEPGGRSSSLLTLAASVPRVTRDEGPAQRKPGKVQRAFVEYVAELLERWEQLDPEVRLATPDSVHKLRITMRRLRSCLSAFRKDLDPEAGRELRDELQWFGRVLGRVRDAEVMRERLRGRVESEQAELVLGPVRRSFDESLGAEHAEASRELKDALGSERYFRLLDGITELVDSAGEVDGKWATKATVSGVVRRDAKRLRAAVKTAEGTEGTDKHDVALHDVRKAAKRLRYSAEAAAPFGAKKAARLGRRAQKIQKTLGEHQDSIVTAELVQRLGVEAYGRGENAFTYGRLHARELQLAAEAEARYDRLRRKLSAKLGGEG</sequence>
<dbReference type="RefSeq" id="WP_043120813.1">
    <property type="nucleotide sequence ID" value="NZ_JTDL01000079.1"/>
</dbReference>
<evidence type="ECO:0000259" key="1">
    <source>
        <dbReference type="PROSITE" id="PS51708"/>
    </source>
</evidence>
<gene>
    <name evidence="2" type="ORF">LK10_05590</name>
</gene>
<reference evidence="2 3" key="1">
    <citation type="submission" date="2014-09" db="EMBL/GenBank/DDBJ databases">
        <title>Genome sequence of Sinomonas sp. MUSC 117.</title>
        <authorList>
            <person name="Lee L.-H."/>
        </authorList>
    </citation>
    <scope>NUCLEOTIDE SEQUENCE [LARGE SCALE GENOMIC DNA]</scope>
    <source>
        <strain evidence="2 3">MUSC 117</strain>
    </source>
</reference>
<dbReference type="STRING" id="1338436.LK10_05590"/>
<dbReference type="PANTHER" id="PTHR39339:SF1">
    <property type="entry name" value="CHAD DOMAIN-CONTAINING PROTEIN"/>
    <property type="match status" value="1"/>
</dbReference>
<dbReference type="SUPFAM" id="SSF55154">
    <property type="entry name" value="CYTH-like phosphatases"/>
    <property type="match status" value="1"/>
</dbReference>
<evidence type="ECO:0000313" key="2">
    <source>
        <dbReference type="EMBL" id="KHL04375.1"/>
    </source>
</evidence>
<dbReference type="InterPro" id="IPR038186">
    <property type="entry name" value="CHAD_dom_sf"/>
</dbReference>
<dbReference type="Pfam" id="PF05235">
    <property type="entry name" value="CHAD"/>
    <property type="match status" value="1"/>
</dbReference>
<dbReference type="Gene3D" id="2.40.320.10">
    <property type="entry name" value="Hypothetical Protein Pfu-838710-001"/>
    <property type="match status" value="1"/>
</dbReference>
<dbReference type="Proteomes" id="UP000030982">
    <property type="component" value="Unassembled WGS sequence"/>
</dbReference>
<keyword evidence="3" id="KW-1185">Reference proteome</keyword>
<dbReference type="EMBL" id="JTDL01000079">
    <property type="protein sequence ID" value="KHL04375.1"/>
    <property type="molecule type" value="Genomic_DNA"/>
</dbReference>
<dbReference type="SMART" id="SM00880">
    <property type="entry name" value="CHAD"/>
    <property type="match status" value="1"/>
</dbReference>
<dbReference type="AlphaFoldDB" id="A0A0B2AL41"/>
<dbReference type="PANTHER" id="PTHR39339">
    <property type="entry name" value="SLR1444 PROTEIN"/>
    <property type="match status" value="1"/>
</dbReference>
<accession>A0A0B2AL41</accession>
<dbReference type="InterPro" id="IPR033469">
    <property type="entry name" value="CYTH-like_dom_sf"/>
</dbReference>
<protein>
    <recommendedName>
        <fullName evidence="1">CHAD domain-containing protein</fullName>
    </recommendedName>
</protein>
<feature type="domain" description="CHAD" evidence="1">
    <location>
        <begin position="210"/>
        <end position="494"/>
    </location>
</feature>